<dbReference type="KEGG" id="serw:FY030_14540"/>
<dbReference type="Proteomes" id="UP000326546">
    <property type="component" value="Chromosome"/>
</dbReference>
<proteinExistence type="predicted"/>
<dbReference type="InterPro" id="IPR028098">
    <property type="entry name" value="Glyco_trans_4-like_N"/>
</dbReference>
<dbReference type="OrthoDB" id="3180470at2"/>
<dbReference type="RefSeq" id="WP_158062863.1">
    <property type="nucleotide sequence ID" value="NZ_CP044427.1"/>
</dbReference>
<evidence type="ECO:0000256" key="3">
    <source>
        <dbReference type="ARBA" id="ARBA00022679"/>
    </source>
</evidence>
<reference evidence="6 7" key="1">
    <citation type="submission" date="2019-09" db="EMBL/GenBank/DDBJ databases">
        <title>Serinicoccus pratensis sp. nov., isolated from meadow soil.</title>
        <authorList>
            <person name="Zhang W."/>
        </authorList>
    </citation>
    <scope>NUCLEOTIDE SEQUENCE [LARGE SCALE GENOMIC DNA]</scope>
    <source>
        <strain evidence="6 7">W204</strain>
    </source>
</reference>
<dbReference type="PANTHER" id="PTHR45947">
    <property type="entry name" value="SULFOQUINOVOSYL TRANSFERASE SQD2"/>
    <property type="match status" value="1"/>
</dbReference>
<organism evidence="6 7">
    <name type="scientific">Ornithinimicrobium pratense</name>
    <dbReference type="NCBI Taxonomy" id="2593973"/>
    <lineage>
        <taxon>Bacteria</taxon>
        <taxon>Bacillati</taxon>
        <taxon>Actinomycetota</taxon>
        <taxon>Actinomycetes</taxon>
        <taxon>Micrococcales</taxon>
        <taxon>Ornithinimicrobiaceae</taxon>
        <taxon>Ornithinimicrobium</taxon>
    </lineage>
</organism>
<feature type="domain" description="Glycosyl transferase family 1" evidence="4">
    <location>
        <begin position="240"/>
        <end position="390"/>
    </location>
</feature>
<sequence>MSNILKRLSRILDGPGGRQGLEGVPSRPRALVLNHFAVPPGAPGGTRHVELFQRLTAWDSTIIASNFSSQTGTRVRGSDQLKTVPVVPYTSNGVGRILNWGSYAVTGTLRGLLCGPADIVYGSTPHLLTPLSAWLLSRIKGAAFVVEIRDLWPKVLLDMGVLSETSPMFRALTAVEEFIYSQADAIIVMAEGSRTELTRRGFGEKDIYYIPNGADPEDFVSAMPRDVLREKYGMRRLTGVYVGAHGPANGLDLLLKAADEASNVDIVLVGGGPEKARLQQWARDQNLQNVRFLDAVPKTEVPDILAAADFGLHVLADVELFRTSVSPNKVFDYMAVGLPVLSNSPGLVADLLMSAEAGLAVGPCELGAGLRDMASQSEASRQQLGENGRLWLSQNQSRTIMAQRLASALETTRSQSLNASRIRVRRRGPAEH</sequence>
<evidence type="ECO:0000256" key="2">
    <source>
        <dbReference type="ARBA" id="ARBA00022676"/>
    </source>
</evidence>
<dbReference type="Gene3D" id="3.40.50.2000">
    <property type="entry name" value="Glycogen Phosphorylase B"/>
    <property type="match status" value="2"/>
</dbReference>
<evidence type="ECO:0000313" key="6">
    <source>
        <dbReference type="EMBL" id="QFG70371.1"/>
    </source>
</evidence>
<dbReference type="CDD" id="cd03794">
    <property type="entry name" value="GT4_WbuB-like"/>
    <property type="match status" value="1"/>
</dbReference>
<name>A0A5J6VAQ9_9MICO</name>
<gene>
    <name evidence="6" type="ORF">FY030_14540</name>
</gene>
<dbReference type="InterPro" id="IPR001296">
    <property type="entry name" value="Glyco_trans_1"/>
</dbReference>
<dbReference type="Pfam" id="PF00534">
    <property type="entry name" value="Glycos_transf_1"/>
    <property type="match status" value="1"/>
</dbReference>
<dbReference type="PANTHER" id="PTHR45947:SF3">
    <property type="entry name" value="SULFOQUINOVOSYL TRANSFERASE SQD2"/>
    <property type="match status" value="1"/>
</dbReference>
<protein>
    <recommendedName>
        <fullName evidence="1">D-inositol 3-phosphate glycosyltransferase</fullName>
    </recommendedName>
</protein>
<dbReference type="InterPro" id="IPR050194">
    <property type="entry name" value="Glycosyltransferase_grp1"/>
</dbReference>
<evidence type="ECO:0000259" key="5">
    <source>
        <dbReference type="Pfam" id="PF13579"/>
    </source>
</evidence>
<dbReference type="AlphaFoldDB" id="A0A5J6VAQ9"/>
<dbReference type="GO" id="GO:0016758">
    <property type="term" value="F:hexosyltransferase activity"/>
    <property type="evidence" value="ECO:0007669"/>
    <property type="project" value="TreeGrafter"/>
</dbReference>
<keyword evidence="3 6" id="KW-0808">Transferase</keyword>
<evidence type="ECO:0000313" key="7">
    <source>
        <dbReference type="Proteomes" id="UP000326546"/>
    </source>
</evidence>
<accession>A0A5J6VAQ9</accession>
<dbReference type="GO" id="GO:1901137">
    <property type="term" value="P:carbohydrate derivative biosynthetic process"/>
    <property type="evidence" value="ECO:0007669"/>
    <property type="project" value="UniProtKB-ARBA"/>
</dbReference>
<dbReference type="Pfam" id="PF13579">
    <property type="entry name" value="Glyco_trans_4_4"/>
    <property type="match status" value="1"/>
</dbReference>
<dbReference type="EMBL" id="CP044427">
    <property type="protein sequence ID" value="QFG70371.1"/>
    <property type="molecule type" value="Genomic_DNA"/>
</dbReference>
<dbReference type="SUPFAM" id="SSF53756">
    <property type="entry name" value="UDP-Glycosyltransferase/glycogen phosphorylase"/>
    <property type="match status" value="1"/>
</dbReference>
<evidence type="ECO:0000256" key="1">
    <source>
        <dbReference type="ARBA" id="ARBA00021292"/>
    </source>
</evidence>
<keyword evidence="2" id="KW-0328">Glycosyltransferase</keyword>
<evidence type="ECO:0000259" key="4">
    <source>
        <dbReference type="Pfam" id="PF00534"/>
    </source>
</evidence>
<feature type="domain" description="Glycosyltransferase subfamily 4-like N-terminal" evidence="5">
    <location>
        <begin position="84"/>
        <end position="213"/>
    </location>
</feature>
<keyword evidence="7" id="KW-1185">Reference proteome</keyword>